<evidence type="ECO:0000313" key="2">
    <source>
        <dbReference type="EMBL" id="CAG8705165.1"/>
    </source>
</evidence>
<feature type="region of interest" description="Disordered" evidence="1">
    <location>
        <begin position="1"/>
        <end position="54"/>
    </location>
</feature>
<dbReference type="Proteomes" id="UP000789901">
    <property type="component" value="Unassembled WGS sequence"/>
</dbReference>
<evidence type="ECO:0000313" key="3">
    <source>
        <dbReference type="Proteomes" id="UP000789901"/>
    </source>
</evidence>
<sequence>MSWTETKLADKKKRIKLGNSFSNSQEPPTLHQQHSEDRRHSSRDRPSFSLQKTS</sequence>
<comment type="caution">
    <text evidence="2">The sequence shown here is derived from an EMBL/GenBank/DDBJ whole genome shotgun (WGS) entry which is preliminary data.</text>
</comment>
<organism evidence="2 3">
    <name type="scientific">Gigaspora margarita</name>
    <dbReference type="NCBI Taxonomy" id="4874"/>
    <lineage>
        <taxon>Eukaryota</taxon>
        <taxon>Fungi</taxon>
        <taxon>Fungi incertae sedis</taxon>
        <taxon>Mucoromycota</taxon>
        <taxon>Glomeromycotina</taxon>
        <taxon>Glomeromycetes</taxon>
        <taxon>Diversisporales</taxon>
        <taxon>Gigasporaceae</taxon>
        <taxon>Gigaspora</taxon>
    </lineage>
</organism>
<keyword evidence="3" id="KW-1185">Reference proteome</keyword>
<evidence type="ECO:0000256" key="1">
    <source>
        <dbReference type="SAM" id="MobiDB-lite"/>
    </source>
</evidence>
<gene>
    <name evidence="2" type="ORF">GMARGA_LOCUS12388</name>
</gene>
<protein>
    <submittedName>
        <fullName evidence="2">22593_t:CDS:1</fullName>
    </submittedName>
</protein>
<dbReference type="EMBL" id="CAJVQB010007540">
    <property type="protein sequence ID" value="CAG8705165.1"/>
    <property type="molecule type" value="Genomic_DNA"/>
</dbReference>
<feature type="compositionally biased region" description="Polar residues" evidence="1">
    <location>
        <begin position="19"/>
        <end position="32"/>
    </location>
</feature>
<proteinExistence type="predicted"/>
<accession>A0ABN7V0F9</accession>
<name>A0ABN7V0F9_GIGMA</name>
<reference evidence="2 3" key="1">
    <citation type="submission" date="2021-06" db="EMBL/GenBank/DDBJ databases">
        <authorList>
            <person name="Kallberg Y."/>
            <person name="Tangrot J."/>
            <person name="Rosling A."/>
        </authorList>
    </citation>
    <scope>NUCLEOTIDE SEQUENCE [LARGE SCALE GENOMIC DNA]</scope>
    <source>
        <strain evidence="2 3">120-4 pot B 10/14</strain>
    </source>
</reference>
<feature type="compositionally biased region" description="Basic and acidic residues" evidence="1">
    <location>
        <begin position="33"/>
        <end position="46"/>
    </location>
</feature>